<dbReference type="Proteomes" id="UP001501207">
    <property type="component" value="Unassembled WGS sequence"/>
</dbReference>
<reference evidence="3" key="1">
    <citation type="journal article" date="2019" name="Int. J. Syst. Evol. Microbiol.">
        <title>The Global Catalogue of Microorganisms (GCM) 10K type strain sequencing project: providing services to taxonomists for standard genome sequencing and annotation.</title>
        <authorList>
            <consortium name="The Broad Institute Genomics Platform"/>
            <consortium name="The Broad Institute Genome Sequencing Center for Infectious Disease"/>
            <person name="Wu L."/>
            <person name="Ma J."/>
        </authorList>
    </citation>
    <scope>NUCLEOTIDE SEQUENCE [LARGE SCALE GENOMIC DNA]</scope>
    <source>
        <strain evidence="3">JCM 17664</strain>
    </source>
</reference>
<dbReference type="SUPFAM" id="SSF49354">
    <property type="entry name" value="PapD-like"/>
    <property type="match status" value="1"/>
</dbReference>
<accession>A0ABP8FQ64</accession>
<evidence type="ECO:0008006" key="4">
    <source>
        <dbReference type="Google" id="ProtNLM"/>
    </source>
</evidence>
<feature type="signal peptide" evidence="1">
    <location>
        <begin position="1"/>
        <end position="24"/>
    </location>
</feature>
<keyword evidence="1" id="KW-0732">Signal</keyword>
<evidence type="ECO:0000313" key="2">
    <source>
        <dbReference type="EMBL" id="GAA4308712.1"/>
    </source>
</evidence>
<dbReference type="InterPro" id="IPR008962">
    <property type="entry name" value="PapD-like_sf"/>
</dbReference>
<evidence type="ECO:0000313" key="3">
    <source>
        <dbReference type="Proteomes" id="UP001501207"/>
    </source>
</evidence>
<protein>
    <recommendedName>
        <fullName evidence="4">Molecular chaperone</fullName>
    </recommendedName>
</protein>
<evidence type="ECO:0000256" key="1">
    <source>
        <dbReference type="SAM" id="SignalP"/>
    </source>
</evidence>
<name>A0ABP8FQ64_9BACT</name>
<sequence>MMHLLKRMSPAVLAFILCLGSISAASGQGLSVAPSRIFFSGGAPGQTLTTQLALSNTGKAPVAFSAAMADWKRDSTGNKIYAPVGSLPGSNASWVETRPALTELAPGERKEVTVLLHIPGGQPAKALSHSMLFLTQVNAQNAFSGSDKQGNKVGIDIRLQVGIHIYYTPPGLAPGNLELVAFEDRGMMAREKDTIRRLVLKVRNTGAAVMDGNIRFELTSKESGEELPVPPRAVSLLPGAEQLVYMDLPAHLQGHFLAVALVDSGAKTHLKVAEKEVVYGP</sequence>
<proteinExistence type="predicted"/>
<gene>
    <name evidence="2" type="ORF">GCM10023143_16290</name>
</gene>
<dbReference type="InterPro" id="IPR013783">
    <property type="entry name" value="Ig-like_fold"/>
</dbReference>
<keyword evidence="3" id="KW-1185">Reference proteome</keyword>
<feature type="chain" id="PRO_5046689095" description="Molecular chaperone" evidence="1">
    <location>
        <begin position="25"/>
        <end position="281"/>
    </location>
</feature>
<dbReference type="EMBL" id="BAABFN010000002">
    <property type="protein sequence ID" value="GAA4308712.1"/>
    <property type="molecule type" value="Genomic_DNA"/>
</dbReference>
<dbReference type="RefSeq" id="WP_344978096.1">
    <property type="nucleotide sequence ID" value="NZ_BAABFN010000002.1"/>
</dbReference>
<organism evidence="2 3">
    <name type="scientific">Compostibacter hankyongensis</name>
    <dbReference type="NCBI Taxonomy" id="1007089"/>
    <lineage>
        <taxon>Bacteria</taxon>
        <taxon>Pseudomonadati</taxon>
        <taxon>Bacteroidota</taxon>
        <taxon>Chitinophagia</taxon>
        <taxon>Chitinophagales</taxon>
        <taxon>Chitinophagaceae</taxon>
        <taxon>Compostibacter</taxon>
    </lineage>
</organism>
<comment type="caution">
    <text evidence="2">The sequence shown here is derived from an EMBL/GenBank/DDBJ whole genome shotgun (WGS) entry which is preliminary data.</text>
</comment>
<dbReference type="Gene3D" id="2.60.40.10">
    <property type="entry name" value="Immunoglobulins"/>
    <property type="match status" value="1"/>
</dbReference>